<evidence type="ECO:0000313" key="11">
    <source>
        <dbReference type="EMBL" id="SHE46922.1"/>
    </source>
</evidence>
<name>A0A1M4TR20_9ACTN</name>
<dbReference type="GO" id="GO:0046872">
    <property type="term" value="F:metal ion binding"/>
    <property type="evidence" value="ECO:0007669"/>
    <property type="project" value="UniProtKB-KW"/>
</dbReference>
<dbReference type="InterPro" id="IPR000760">
    <property type="entry name" value="Inositol_monophosphatase-like"/>
</dbReference>
<organism evidence="11 12">
    <name type="scientific">Ferrithrix thermotolerans DSM 19514</name>
    <dbReference type="NCBI Taxonomy" id="1121881"/>
    <lineage>
        <taxon>Bacteria</taxon>
        <taxon>Bacillati</taxon>
        <taxon>Actinomycetota</taxon>
        <taxon>Acidimicrobiia</taxon>
        <taxon>Acidimicrobiales</taxon>
        <taxon>Acidimicrobiaceae</taxon>
        <taxon>Ferrithrix</taxon>
    </lineage>
</organism>
<comment type="cofactor">
    <cofactor evidence="2 9 10">
        <name>Mg(2+)</name>
        <dbReference type="ChEBI" id="CHEBI:18420"/>
    </cofactor>
</comment>
<dbReference type="EC" id="3.1.3.25" evidence="10"/>
<accession>A0A1M4TR20</accession>
<dbReference type="FunFam" id="3.30.540.10:FF:000003">
    <property type="entry name" value="Inositol-1-monophosphatase"/>
    <property type="match status" value="1"/>
</dbReference>
<feature type="binding site" evidence="9">
    <location>
        <position position="72"/>
    </location>
    <ligand>
        <name>Mg(2+)</name>
        <dbReference type="ChEBI" id="CHEBI:18420"/>
        <label>1</label>
        <note>catalytic</note>
    </ligand>
</feature>
<dbReference type="Pfam" id="PF00459">
    <property type="entry name" value="Inositol_P"/>
    <property type="match status" value="1"/>
</dbReference>
<protein>
    <recommendedName>
        <fullName evidence="10">Inositol-1-monophosphatase</fullName>
        <ecNumber evidence="10">3.1.3.25</ecNumber>
    </recommendedName>
</protein>
<feature type="binding site" evidence="9">
    <location>
        <position position="90"/>
    </location>
    <ligand>
        <name>Mg(2+)</name>
        <dbReference type="ChEBI" id="CHEBI:18420"/>
        <label>2</label>
    </ligand>
</feature>
<dbReference type="GO" id="GO:0006020">
    <property type="term" value="P:inositol metabolic process"/>
    <property type="evidence" value="ECO:0007669"/>
    <property type="project" value="TreeGrafter"/>
</dbReference>
<dbReference type="InterPro" id="IPR020583">
    <property type="entry name" value="Inositol_monoP_metal-BS"/>
</dbReference>
<dbReference type="InterPro" id="IPR033942">
    <property type="entry name" value="IMPase"/>
</dbReference>
<dbReference type="AlphaFoldDB" id="A0A1M4TR20"/>
<keyword evidence="12" id="KW-1185">Reference proteome</keyword>
<dbReference type="Gene3D" id="3.30.540.10">
    <property type="entry name" value="Fructose-1,6-Bisphosphatase, subunit A, domain 1"/>
    <property type="match status" value="1"/>
</dbReference>
<comment type="pathway">
    <text evidence="3">Amino-acid biosynthesis; L-histidine biosynthesis; L-histidine from 5-phospho-alpha-D-ribose 1-diphosphate: step 8/9.</text>
</comment>
<evidence type="ECO:0000256" key="3">
    <source>
        <dbReference type="ARBA" id="ARBA00004970"/>
    </source>
</evidence>
<dbReference type="Gene3D" id="3.40.190.80">
    <property type="match status" value="1"/>
</dbReference>
<keyword evidence="5 10" id="KW-0378">Hydrolase</keyword>
<comment type="similarity">
    <text evidence="10">Belongs to the inositol monophosphatase superfamily.</text>
</comment>
<evidence type="ECO:0000256" key="9">
    <source>
        <dbReference type="PIRSR" id="PIRSR600760-2"/>
    </source>
</evidence>
<evidence type="ECO:0000256" key="6">
    <source>
        <dbReference type="ARBA" id="ARBA00022842"/>
    </source>
</evidence>
<feature type="binding site" evidence="9">
    <location>
        <position position="89"/>
    </location>
    <ligand>
        <name>Mg(2+)</name>
        <dbReference type="ChEBI" id="CHEBI:18420"/>
        <label>1</label>
        <note>catalytic</note>
    </ligand>
</feature>
<dbReference type="GO" id="GO:0004401">
    <property type="term" value="F:histidinol-phosphatase activity"/>
    <property type="evidence" value="ECO:0007669"/>
    <property type="project" value="UniProtKB-EC"/>
</dbReference>
<proteinExistence type="inferred from homology"/>
<dbReference type="PROSITE" id="PS00629">
    <property type="entry name" value="IMP_1"/>
    <property type="match status" value="1"/>
</dbReference>
<evidence type="ECO:0000256" key="2">
    <source>
        <dbReference type="ARBA" id="ARBA00001946"/>
    </source>
</evidence>
<dbReference type="GO" id="GO:0008934">
    <property type="term" value="F:inositol monophosphate 1-phosphatase activity"/>
    <property type="evidence" value="ECO:0007669"/>
    <property type="project" value="InterPro"/>
</dbReference>
<evidence type="ECO:0000256" key="4">
    <source>
        <dbReference type="ARBA" id="ARBA00022723"/>
    </source>
</evidence>
<dbReference type="EMBL" id="FQUL01000006">
    <property type="protein sequence ID" value="SHE46922.1"/>
    <property type="molecule type" value="Genomic_DNA"/>
</dbReference>
<dbReference type="PANTHER" id="PTHR20854">
    <property type="entry name" value="INOSITOL MONOPHOSPHATASE"/>
    <property type="match status" value="1"/>
</dbReference>
<evidence type="ECO:0000256" key="1">
    <source>
        <dbReference type="ARBA" id="ARBA00001033"/>
    </source>
</evidence>
<comment type="catalytic activity">
    <reaction evidence="7">
        <text>L-histidinol phosphate + H2O = L-histidinol + phosphate</text>
        <dbReference type="Rhea" id="RHEA:14465"/>
        <dbReference type="ChEBI" id="CHEBI:15377"/>
        <dbReference type="ChEBI" id="CHEBI:43474"/>
        <dbReference type="ChEBI" id="CHEBI:57699"/>
        <dbReference type="ChEBI" id="CHEBI:57980"/>
        <dbReference type="EC" id="3.1.3.15"/>
    </reaction>
</comment>
<sequence length="265" mass="29281">MNTASRYELLNLAERASARAAAHIKASRRDQNLEIKTKSSPTDMVTKVDKETENIIREILLSERPNDGFMGEETEEVDSSEITWIVDPIDGTTNFIYDFPVYAVSIAARDSDGQIQVGVVTDVYHDDVYYATYNGGSYLNNRAIQVSKTTEMSKALIATGFSYDDKIRLRQANTLVTLIANVRDIRRAGAASLDLCYLAAGRTDGYYEIGLWPWDYSAGTLVVREAGGAVGSLFSEEPSGELTIAGNPSIYKSLKRHLLHFSDAL</sequence>
<dbReference type="CDD" id="cd01639">
    <property type="entry name" value="IMPase"/>
    <property type="match status" value="1"/>
</dbReference>
<evidence type="ECO:0000256" key="8">
    <source>
        <dbReference type="ARBA" id="ARBA00053547"/>
    </source>
</evidence>
<dbReference type="PANTHER" id="PTHR20854:SF4">
    <property type="entry name" value="INOSITOL-1-MONOPHOSPHATASE-RELATED"/>
    <property type="match status" value="1"/>
</dbReference>
<dbReference type="SUPFAM" id="SSF56655">
    <property type="entry name" value="Carbohydrate phosphatase"/>
    <property type="match status" value="1"/>
</dbReference>
<feature type="binding site" evidence="9">
    <location>
        <position position="215"/>
    </location>
    <ligand>
        <name>Mg(2+)</name>
        <dbReference type="ChEBI" id="CHEBI:18420"/>
        <label>1</label>
        <note>catalytic</note>
    </ligand>
</feature>
<keyword evidence="6 9" id="KW-0460">Magnesium</keyword>
<evidence type="ECO:0000256" key="7">
    <source>
        <dbReference type="ARBA" id="ARBA00049158"/>
    </source>
</evidence>
<comment type="function">
    <text evidence="8">Catalyzes the dephosphorylation of histidinol-phosphate to histidinol, the direct precursor of histidine.</text>
</comment>
<reference evidence="12" key="1">
    <citation type="submission" date="2016-11" db="EMBL/GenBank/DDBJ databases">
        <authorList>
            <person name="Varghese N."/>
            <person name="Submissions S."/>
        </authorList>
    </citation>
    <scope>NUCLEOTIDE SEQUENCE [LARGE SCALE GENOMIC DNA]</scope>
    <source>
        <strain evidence="12">DSM 19514</strain>
    </source>
</reference>
<comment type="catalytic activity">
    <reaction evidence="1 10">
        <text>a myo-inositol phosphate + H2O = myo-inositol + phosphate</text>
        <dbReference type="Rhea" id="RHEA:24056"/>
        <dbReference type="ChEBI" id="CHEBI:15377"/>
        <dbReference type="ChEBI" id="CHEBI:17268"/>
        <dbReference type="ChEBI" id="CHEBI:43474"/>
        <dbReference type="ChEBI" id="CHEBI:84139"/>
        <dbReference type="EC" id="3.1.3.25"/>
    </reaction>
</comment>
<dbReference type="GO" id="GO:0007165">
    <property type="term" value="P:signal transduction"/>
    <property type="evidence" value="ECO:0007669"/>
    <property type="project" value="TreeGrafter"/>
</dbReference>
<gene>
    <name evidence="11" type="ORF">SAMN02745225_00705</name>
</gene>
<evidence type="ECO:0000256" key="5">
    <source>
        <dbReference type="ARBA" id="ARBA00022801"/>
    </source>
</evidence>
<dbReference type="STRING" id="1121881.SAMN02745225_00705"/>
<dbReference type="Proteomes" id="UP000184295">
    <property type="component" value="Unassembled WGS sequence"/>
</dbReference>
<evidence type="ECO:0000313" key="12">
    <source>
        <dbReference type="Proteomes" id="UP000184295"/>
    </source>
</evidence>
<dbReference type="PRINTS" id="PR00377">
    <property type="entry name" value="IMPHPHTASES"/>
</dbReference>
<evidence type="ECO:0000256" key="10">
    <source>
        <dbReference type="RuleBase" id="RU364068"/>
    </source>
</evidence>
<dbReference type="OrthoDB" id="9772456at2"/>
<keyword evidence="4 9" id="KW-0479">Metal-binding</keyword>
<feature type="binding site" evidence="9">
    <location>
        <position position="87"/>
    </location>
    <ligand>
        <name>Mg(2+)</name>
        <dbReference type="ChEBI" id="CHEBI:18420"/>
        <label>1</label>
        <note>catalytic</note>
    </ligand>
</feature>
<dbReference type="RefSeq" id="WP_072788767.1">
    <property type="nucleotide sequence ID" value="NZ_FQUL01000006.1"/>
</dbReference>